<feature type="domain" description="TonB C-terminal" evidence="10">
    <location>
        <begin position="1"/>
        <end position="68"/>
    </location>
</feature>
<dbReference type="GO" id="GO:0031992">
    <property type="term" value="F:energy transducer activity"/>
    <property type="evidence" value="ECO:0007669"/>
    <property type="project" value="TreeGrafter"/>
</dbReference>
<gene>
    <name evidence="11" type="ORF">SBA5_290146</name>
</gene>
<dbReference type="Pfam" id="PF03544">
    <property type="entry name" value="TonB_C"/>
    <property type="match status" value="1"/>
</dbReference>
<keyword evidence="6" id="KW-0812">Transmembrane</keyword>
<sequence>MGFSAVVLVGVIVDSHGMPQNVHITRSYNSDFDAQAIKAIRQYRFKPAMHAGQPVAVAITIEVNFKKY</sequence>
<evidence type="ECO:0000256" key="1">
    <source>
        <dbReference type="ARBA" id="ARBA00004383"/>
    </source>
</evidence>
<dbReference type="AlphaFoldDB" id="A0A2N9LAI1"/>
<evidence type="ECO:0000259" key="10">
    <source>
        <dbReference type="PROSITE" id="PS52015"/>
    </source>
</evidence>
<dbReference type="GO" id="GO:0015031">
    <property type="term" value="P:protein transport"/>
    <property type="evidence" value="ECO:0007669"/>
    <property type="project" value="UniProtKB-KW"/>
</dbReference>
<comment type="subcellular location">
    <subcellularLocation>
        <location evidence="1">Cell inner membrane</location>
        <topology evidence="1">Single-pass membrane protein</topology>
        <orientation evidence="1">Periplasmic side</orientation>
    </subcellularLocation>
</comment>
<proteinExistence type="inferred from homology"/>
<keyword evidence="4" id="KW-1003">Cell membrane</keyword>
<dbReference type="SUPFAM" id="SSF74653">
    <property type="entry name" value="TolA/TonB C-terminal domain"/>
    <property type="match status" value="1"/>
</dbReference>
<evidence type="ECO:0000313" key="12">
    <source>
        <dbReference type="Proteomes" id="UP000239735"/>
    </source>
</evidence>
<name>A0A2N9LAI1_9BACT</name>
<dbReference type="GO" id="GO:0055085">
    <property type="term" value="P:transmembrane transport"/>
    <property type="evidence" value="ECO:0007669"/>
    <property type="project" value="InterPro"/>
</dbReference>
<dbReference type="EMBL" id="OKRB01000085">
    <property type="protein sequence ID" value="SPE20292.1"/>
    <property type="molecule type" value="Genomic_DNA"/>
</dbReference>
<dbReference type="GO" id="GO:0098797">
    <property type="term" value="C:plasma membrane protein complex"/>
    <property type="evidence" value="ECO:0007669"/>
    <property type="project" value="TreeGrafter"/>
</dbReference>
<dbReference type="PANTHER" id="PTHR33446:SF2">
    <property type="entry name" value="PROTEIN TONB"/>
    <property type="match status" value="1"/>
</dbReference>
<dbReference type="InterPro" id="IPR006260">
    <property type="entry name" value="TonB/TolA_C"/>
</dbReference>
<protein>
    <recommendedName>
        <fullName evidence="10">TonB C-terminal domain-containing protein</fullName>
    </recommendedName>
</protein>
<dbReference type="PROSITE" id="PS52015">
    <property type="entry name" value="TONB_CTD"/>
    <property type="match status" value="1"/>
</dbReference>
<dbReference type="NCBIfam" id="TIGR01352">
    <property type="entry name" value="tonB_Cterm"/>
    <property type="match status" value="1"/>
</dbReference>
<evidence type="ECO:0000256" key="7">
    <source>
        <dbReference type="ARBA" id="ARBA00022927"/>
    </source>
</evidence>
<accession>A0A2N9LAI1</accession>
<dbReference type="InterPro" id="IPR037682">
    <property type="entry name" value="TonB_C"/>
</dbReference>
<organism evidence="11 12">
    <name type="scientific">Candidatus Sulfuritelmatomonas gaucii</name>
    <dbReference type="NCBI Taxonomy" id="2043161"/>
    <lineage>
        <taxon>Bacteria</taxon>
        <taxon>Pseudomonadati</taxon>
        <taxon>Acidobacteriota</taxon>
        <taxon>Terriglobia</taxon>
        <taxon>Terriglobales</taxon>
        <taxon>Acidobacteriaceae</taxon>
        <taxon>Candidatus Sulfuritelmatomonas</taxon>
    </lineage>
</organism>
<dbReference type="InterPro" id="IPR051045">
    <property type="entry name" value="TonB-dependent_transducer"/>
</dbReference>
<dbReference type="Proteomes" id="UP000239735">
    <property type="component" value="Unassembled WGS sequence"/>
</dbReference>
<reference evidence="12" key="1">
    <citation type="submission" date="2018-02" db="EMBL/GenBank/DDBJ databases">
        <authorList>
            <person name="Hausmann B."/>
        </authorList>
    </citation>
    <scope>NUCLEOTIDE SEQUENCE [LARGE SCALE GENOMIC DNA]</scope>
    <source>
        <strain evidence="12">Peat soil MAG SbA5</strain>
    </source>
</reference>
<keyword evidence="5" id="KW-0997">Cell inner membrane</keyword>
<evidence type="ECO:0000256" key="8">
    <source>
        <dbReference type="ARBA" id="ARBA00022989"/>
    </source>
</evidence>
<keyword evidence="7" id="KW-0653">Protein transport</keyword>
<evidence type="ECO:0000256" key="2">
    <source>
        <dbReference type="ARBA" id="ARBA00006555"/>
    </source>
</evidence>
<keyword evidence="9" id="KW-0472">Membrane</keyword>
<comment type="similarity">
    <text evidence="2">Belongs to the TonB family.</text>
</comment>
<evidence type="ECO:0000313" key="11">
    <source>
        <dbReference type="EMBL" id="SPE20292.1"/>
    </source>
</evidence>
<dbReference type="PANTHER" id="PTHR33446">
    <property type="entry name" value="PROTEIN TONB-RELATED"/>
    <property type="match status" value="1"/>
</dbReference>
<evidence type="ECO:0000256" key="5">
    <source>
        <dbReference type="ARBA" id="ARBA00022519"/>
    </source>
</evidence>
<keyword evidence="3" id="KW-0813">Transport</keyword>
<evidence type="ECO:0000256" key="3">
    <source>
        <dbReference type="ARBA" id="ARBA00022448"/>
    </source>
</evidence>
<dbReference type="Gene3D" id="3.30.1150.10">
    <property type="match status" value="1"/>
</dbReference>
<evidence type="ECO:0000256" key="4">
    <source>
        <dbReference type="ARBA" id="ARBA00022475"/>
    </source>
</evidence>
<keyword evidence="8" id="KW-1133">Transmembrane helix</keyword>
<evidence type="ECO:0000256" key="6">
    <source>
        <dbReference type="ARBA" id="ARBA00022692"/>
    </source>
</evidence>
<evidence type="ECO:0000256" key="9">
    <source>
        <dbReference type="ARBA" id="ARBA00023136"/>
    </source>
</evidence>